<accession>A0ABP5CKV8</accession>
<feature type="domain" description="Sporulation stage II protein D amidase enhancer LytB N-terminal" evidence="2">
    <location>
        <begin position="198"/>
        <end position="285"/>
    </location>
</feature>
<organism evidence="3 4">
    <name type="scientific">Nocardioides panacihumi</name>
    <dbReference type="NCBI Taxonomy" id="400774"/>
    <lineage>
        <taxon>Bacteria</taxon>
        <taxon>Bacillati</taxon>
        <taxon>Actinomycetota</taxon>
        <taxon>Actinomycetes</taxon>
        <taxon>Propionibacteriales</taxon>
        <taxon>Nocardioidaceae</taxon>
        <taxon>Nocardioides</taxon>
    </lineage>
</organism>
<dbReference type="Pfam" id="PF08486">
    <property type="entry name" value="SpoIID"/>
    <property type="match status" value="1"/>
</dbReference>
<keyword evidence="4" id="KW-1185">Reference proteome</keyword>
<dbReference type="RefSeq" id="WP_344045462.1">
    <property type="nucleotide sequence ID" value="NZ_BAAAPB010000002.1"/>
</dbReference>
<evidence type="ECO:0000313" key="4">
    <source>
        <dbReference type="Proteomes" id="UP001500571"/>
    </source>
</evidence>
<protein>
    <recommendedName>
        <fullName evidence="2">Sporulation stage II protein D amidase enhancer LytB N-terminal domain-containing protein</fullName>
    </recommendedName>
</protein>
<dbReference type="EMBL" id="BAAAPB010000002">
    <property type="protein sequence ID" value="GAA1965220.1"/>
    <property type="molecule type" value="Genomic_DNA"/>
</dbReference>
<feature type="signal peptide" evidence="1">
    <location>
        <begin position="1"/>
        <end position="23"/>
    </location>
</feature>
<comment type="caution">
    <text evidence="3">The sequence shown here is derived from an EMBL/GenBank/DDBJ whole genome shotgun (WGS) entry which is preliminary data.</text>
</comment>
<evidence type="ECO:0000256" key="1">
    <source>
        <dbReference type="SAM" id="SignalP"/>
    </source>
</evidence>
<keyword evidence="1" id="KW-0732">Signal</keyword>
<evidence type="ECO:0000259" key="2">
    <source>
        <dbReference type="Pfam" id="PF08486"/>
    </source>
</evidence>
<dbReference type="Proteomes" id="UP001500571">
    <property type="component" value="Unassembled WGS sequence"/>
</dbReference>
<reference evidence="4" key="1">
    <citation type="journal article" date="2019" name="Int. J. Syst. Evol. Microbiol.">
        <title>The Global Catalogue of Microorganisms (GCM) 10K type strain sequencing project: providing services to taxonomists for standard genome sequencing and annotation.</title>
        <authorList>
            <consortium name="The Broad Institute Genomics Platform"/>
            <consortium name="The Broad Institute Genome Sequencing Center for Infectious Disease"/>
            <person name="Wu L."/>
            <person name="Ma J."/>
        </authorList>
    </citation>
    <scope>NUCLEOTIDE SEQUENCE [LARGE SCALE GENOMIC DNA]</scope>
    <source>
        <strain evidence="4">JCM 15309</strain>
    </source>
</reference>
<feature type="chain" id="PRO_5046571592" description="Sporulation stage II protein D amidase enhancer LytB N-terminal domain-containing protein" evidence="1">
    <location>
        <begin position="24"/>
        <end position="398"/>
    </location>
</feature>
<proteinExistence type="predicted"/>
<dbReference type="InterPro" id="IPR013486">
    <property type="entry name" value="SpoIID/LytB"/>
</dbReference>
<dbReference type="NCBIfam" id="TIGR02669">
    <property type="entry name" value="SpoIID_LytB"/>
    <property type="match status" value="1"/>
</dbReference>
<evidence type="ECO:0000313" key="3">
    <source>
        <dbReference type="EMBL" id="GAA1965220.1"/>
    </source>
</evidence>
<sequence>MSRTTLLAATLALGLLAPGAAVARTAEPVVAVPAGGSLTLTGHGYGHGRGMSQYGAEGAARQGLTSAQILAFYYPGTTVARVGGNISVRIGSDTTADTMVAARDRLVARVVGRPSQTFALTGLQRSATRWRLKPLSATRTALSYQIPGHAWARARVLDGPAEFFAGGAPITLYVPGGSAAYRGALRNAPTAAGGRDRDTVNVLGLQNYVRGVVAREMPAGWSPAALQTQAVAARTFAAYDRAHTPAGRSYQTCDSTSCQVYGGVAAETRATDAAVAATNGQVLTYAGQPAFTQFSSSSGGWTVRGSVPYQAAKADPYDAWPGNHVHDWTTTVAAGKVQAAWPSIGTLTGVQVLDRDGNGDWGGRVNSVRLTGSKGSVTVDGTDFRMTLGLRSTWFRIG</sequence>
<dbReference type="InterPro" id="IPR013693">
    <property type="entry name" value="SpoIID/LytB_N"/>
</dbReference>
<name>A0ABP5CKV8_9ACTN</name>
<gene>
    <name evidence="3" type="ORF">GCM10009798_26880</name>
</gene>